<comment type="caution">
    <text evidence="2">The sequence shown here is derived from an EMBL/GenBank/DDBJ whole genome shotgun (WGS) entry which is preliminary data.</text>
</comment>
<proteinExistence type="predicted"/>
<dbReference type="EMBL" id="MCFI01000014">
    <property type="protein sequence ID" value="ORY79993.1"/>
    <property type="molecule type" value="Genomic_DNA"/>
</dbReference>
<dbReference type="OrthoDB" id="18440at2759"/>
<dbReference type="InterPro" id="IPR039258">
    <property type="entry name" value="ZNF511"/>
</dbReference>
<dbReference type="GeneID" id="63783913"/>
<evidence type="ECO:0000259" key="1">
    <source>
        <dbReference type="PROSITE" id="PS00028"/>
    </source>
</evidence>
<organism evidence="2 3">
    <name type="scientific">Protomyces lactucae-debilis</name>
    <dbReference type="NCBI Taxonomy" id="2754530"/>
    <lineage>
        <taxon>Eukaryota</taxon>
        <taxon>Fungi</taxon>
        <taxon>Dikarya</taxon>
        <taxon>Ascomycota</taxon>
        <taxon>Taphrinomycotina</taxon>
        <taxon>Taphrinomycetes</taxon>
        <taxon>Taphrinales</taxon>
        <taxon>Protomycetaceae</taxon>
        <taxon>Protomyces</taxon>
    </lineage>
</organism>
<dbReference type="PANTHER" id="PTHR21354:SF0">
    <property type="entry name" value="ZINC FINGER PROTEIN 511"/>
    <property type="match status" value="1"/>
</dbReference>
<feature type="non-terminal residue" evidence="2">
    <location>
        <position position="77"/>
    </location>
</feature>
<dbReference type="PANTHER" id="PTHR21354">
    <property type="entry name" value="ZINC FINGER PROTEIN 511"/>
    <property type="match status" value="1"/>
</dbReference>
<sequence>HATRCPVCQLPFPNAHFQNLHIEEHHDPVFQARLARGELVFRCFVEVCRETFPSASKRRRHLVKDHAYPETFRFNIV</sequence>
<evidence type="ECO:0000313" key="3">
    <source>
        <dbReference type="Proteomes" id="UP000193685"/>
    </source>
</evidence>
<name>A0A1Y2F805_PROLT</name>
<dbReference type="InterPro" id="IPR013087">
    <property type="entry name" value="Znf_C2H2_type"/>
</dbReference>
<dbReference type="Proteomes" id="UP000193685">
    <property type="component" value="Unassembled WGS sequence"/>
</dbReference>
<dbReference type="SMART" id="SM00355">
    <property type="entry name" value="ZnF_C2H2"/>
    <property type="match status" value="2"/>
</dbReference>
<dbReference type="PROSITE" id="PS00028">
    <property type="entry name" value="ZINC_FINGER_C2H2_1"/>
    <property type="match status" value="1"/>
</dbReference>
<dbReference type="Gene3D" id="3.30.160.60">
    <property type="entry name" value="Classic Zinc Finger"/>
    <property type="match status" value="1"/>
</dbReference>
<accession>A0A1Y2F805</accession>
<feature type="domain" description="C2H2-type" evidence="1">
    <location>
        <begin position="43"/>
        <end position="66"/>
    </location>
</feature>
<gene>
    <name evidence="2" type="ORF">BCR37DRAFT_338885</name>
</gene>
<evidence type="ECO:0000313" key="2">
    <source>
        <dbReference type="EMBL" id="ORY79993.1"/>
    </source>
</evidence>
<protein>
    <recommendedName>
        <fullName evidence="1">C2H2-type domain-containing protein</fullName>
    </recommendedName>
</protein>
<dbReference type="RefSeq" id="XP_040724127.1">
    <property type="nucleotide sequence ID" value="XM_040867314.1"/>
</dbReference>
<reference evidence="2 3" key="1">
    <citation type="submission" date="2016-07" db="EMBL/GenBank/DDBJ databases">
        <title>Pervasive Adenine N6-methylation of Active Genes in Fungi.</title>
        <authorList>
            <consortium name="DOE Joint Genome Institute"/>
            <person name="Mondo S.J."/>
            <person name="Dannebaum R.O."/>
            <person name="Kuo R.C."/>
            <person name="Labutti K."/>
            <person name="Haridas S."/>
            <person name="Kuo A."/>
            <person name="Salamov A."/>
            <person name="Ahrendt S.R."/>
            <person name="Lipzen A."/>
            <person name="Sullivan W."/>
            <person name="Andreopoulos W.B."/>
            <person name="Clum A."/>
            <person name="Lindquist E."/>
            <person name="Daum C."/>
            <person name="Ramamoorthy G.K."/>
            <person name="Gryganskyi A."/>
            <person name="Culley D."/>
            <person name="Magnuson J.K."/>
            <person name="James T.Y."/>
            <person name="O'Malley M.A."/>
            <person name="Stajich J.E."/>
            <person name="Spatafora J.W."/>
            <person name="Visel A."/>
            <person name="Grigoriev I.V."/>
        </authorList>
    </citation>
    <scope>NUCLEOTIDE SEQUENCE [LARGE SCALE GENOMIC DNA]</scope>
    <source>
        <strain evidence="2 3">12-1054</strain>
    </source>
</reference>
<keyword evidence="3" id="KW-1185">Reference proteome</keyword>
<dbReference type="AlphaFoldDB" id="A0A1Y2F805"/>
<feature type="non-terminal residue" evidence="2">
    <location>
        <position position="1"/>
    </location>
</feature>
<dbReference type="OMA" id="IHIRELH"/>